<proteinExistence type="predicted"/>
<evidence type="ECO:0000313" key="2">
    <source>
        <dbReference type="Proteomes" id="UP001438707"/>
    </source>
</evidence>
<name>A0AAW1RD86_9CHLO</name>
<keyword evidence="2" id="KW-1185">Reference proteome</keyword>
<protein>
    <submittedName>
        <fullName evidence="1">Uncharacterized protein</fullName>
    </submittedName>
</protein>
<organism evidence="1 2">
    <name type="scientific">Apatococcus lobatus</name>
    <dbReference type="NCBI Taxonomy" id="904363"/>
    <lineage>
        <taxon>Eukaryota</taxon>
        <taxon>Viridiplantae</taxon>
        <taxon>Chlorophyta</taxon>
        <taxon>core chlorophytes</taxon>
        <taxon>Trebouxiophyceae</taxon>
        <taxon>Chlorellales</taxon>
        <taxon>Chlorellaceae</taxon>
        <taxon>Apatococcus</taxon>
    </lineage>
</organism>
<dbReference type="AlphaFoldDB" id="A0AAW1RD86"/>
<sequence length="159" mass="18337">MPDGQQDGRKPWTVNNGDDIHKKLEDLGKKFSKLEADFYILKQTLVPAHIRDLAAQVQQNAVDHLHMKESDQSFQNLAKEQYQPLLNFAEQLGVRPALLAARLDLLIKRRNKTNHREILEDEVSTAQTLLDSQPDLRTSLRHETELLQNYDILQKCFAP</sequence>
<reference evidence="1 2" key="1">
    <citation type="journal article" date="2024" name="Nat. Commun.">
        <title>Phylogenomics reveals the evolutionary origins of lichenization in chlorophyte algae.</title>
        <authorList>
            <person name="Puginier C."/>
            <person name="Libourel C."/>
            <person name="Otte J."/>
            <person name="Skaloud P."/>
            <person name="Haon M."/>
            <person name="Grisel S."/>
            <person name="Petersen M."/>
            <person name="Berrin J.G."/>
            <person name="Delaux P.M."/>
            <person name="Dal Grande F."/>
            <person name="Keller J."/>
        </authorList>
    </citation>
    <scope>NUCLEOTIDE SEQUENCE [LARGE SCALE GENOMIC DNA]</scope>
    <source>
        <strain evidence="1 2">SAG 2145</strain>
    </source>
</reference>
<accession>A0AAW1RD86</accession>
<comment type="caution">
    <text evidence="1">The sequence shown here is derived from an EMBL/GenBank/DDBJ whole genome shotgun (WGS) entry which is preliminary data.</text>
</comment>
<dbReference type="Proteomes" id="UP001438707">
    <property type="component" value="Unassembled WGS sequence"/>
</dbReference>
<gene>
    <name evidence="1" type="ORF">WJX74_001610</name>
</gene>
<evidence type="ECO:0000313" key="1">
    <source>
        <dbReference type="EMBL" id="KAK9831593.1"/>
    </source>
</evidence>
<dbReference type="EMBL" id="JALJOS010000013">
    <property type="protein sequence ID" value="KAK9831593.1"/>
    <property type="molecule type" value="Genomic_DNA"/>
</dbReference>